<dbReference type="GO" id="GO:0005576">
    <property type="term" value="C:extracellular region"/>
    <property type="evidence" value="ECO:0007669"/>
    <property type="project" value="UniProtKB-SubCell"/>
</dbReference>
<comment type="subcellular location">
    <subcellularLocation>
        <location evidence="1">Secreted</location>
    </subcellularLocation>
</comment>
<dbReference type="Pfam" id="PF00386">
    <property type="entry name" value="C1q"/>
    <property type="match status" value="1"/>
</dbReference>
<evidence type="ECO:0000313" key="8">
    <source>
        <dbReference type="RefSeq" id="XP_035699726.1"/>
    </source>
</evidence>
<name>A0A9J7NCP8_BRAFL</name>
<dbReference type="PRINTS" id="PR00007">
    <property type="entry name" value="COMPLEMNTC1Q"/>
</dbReference>
<dbReference type="PANTHER" id="PTHR15427">
    <property type="entry name" value="EMILIN ELASTIN MICROFIBRIL INTERFACE-LOCATED PROTEIN ELASTIN MICROFIBRIL INTERFACER"/>
    <property type="match status" value="1"/>
</dbReference>
<keyword evidence="7" id="KW-1185">Reference proteome</keyword>
<accession>A0A9J7NCP8</accession>
<keyword evidence="2" id="KW-0964">Secreted</keyword>
<dbReference type="InterPro" id="IPR050392">
    <property type="entry name" value="Collagen/C1q_domain"/>
</dbReference>
<reference evidence="8" key="2">
    <citation type="submission" date="2025-08" db="UniProtKB">
        <authorList>
            <consortium name="RefSeq"/>
        </authorList>
    </citation>
    <scope>IDENTIFICATION</scope>
    <source>
        <strain evidence="8">S238N-H82</strain>
        <tissue evidence="8">Testes</tissue>
    </source>
</reference>
<proteinExistence type="predicted"/>
<dbReference type="GeneID" id="118432294"/>
<dbReference type="InterPro" id="IPR001073">
    <property type="entry name" value="C1q_dom"/>
</dbReference>
<dbReference type="OMA" id="PRRIMQS"/>
<evidence type="ECO:0000256" key="3">
    <source>
        <dbReference type="ARBA" id="ARBA00022729"/>
    </source>
</evidence>
<evidence type="ECO:0000313" key="7">
    <source>
        <dbReference type="Proteomes" id="UP000001554"/>
    </source>
</evidence>
<feature type="region of interest" description="Disordered" evidence="5">
    <location>
        <begin position="56"/>
        <end position="113"/>
    </location>
</feature>
<evidence type="ECO:0000256" key="2">
    <source>
        <dbReference type="ARBA" id="ARBA00022525"/>
    </source>
</evidence>
<dbReference type="Gene3D" id="2.60.120.40">
    <property type="match status" value="1"/>
</dbReference>
<dbReference type="Pfam" id="PF01391">
    <property type="entry name" value="Collagen"/>
    <property type="match status" value="1"/>
</dbReference>
<dbReference type="SUPFAM" id="SSF49842">
    <property type="entry name" value="TNF-like"/>
    <property type="match status" value="1"/>
</dbReference>
<evidence type="ECO:0000256" key="1">
    <source>
        <dbReference type="ARBA" id="ARBA00004613"/>
    </source>
</evidence>
<dbReference type="InterPro" id="IPR008160">
    <property type="entry name" value="Collagen"/>
</dbReference>
<dbReference type="KEGG" id="bfo:118432294"/>
<gene>
    <name evidence="8" type="primary">LOC118432294</name>
</gene>
<evidence type="ECO:0000259" key="6">
    <source>
        <dbReference type="PROSITE" id="PS50871"/>
    </source>
</evidence>
<dbReference type="RefSeq" id="XP_035699726.1">
    <property type="nucleotide sequence ID" value="XM_035843833.1"/>
</dbReference>
<dbReference type="SMART" id="SM00110">
    <property type="entry name" value="C1Q"/>
    <property type="match status" value="1"/>
</dbReference>
<evidence type="ECO:0000256" key="5">
    <source>
        <dbReference type="SAM" id="MobiDB-lite"/>
    </source>
</evidence>
<protein>
    <submittedName>
        <fullName evidence="8">Complement C1q tumor necrosis factor-related protein 1-like</fullName>
    </submittedName>
</protein>
<organism evidence="7 8">
    <name type="scientific">Branchiostoma floridae</name>
    <name type="common">Florida lancelet</name>
    <name type="synonym">Amphioxus</name>
    <dbReference type="NCBI Taxonomy" id="7739"/>
    <lineage>
        <taxon>Eukaryota</taxon>
        <taxon>Metazoa</taxon>
        <taxon>Chordata</taxon>
        <taxon>Cephalochordata</taxon>
        <taxon>Leptocardii</taxon>
        <taxon>Amphioxiformes</taxon>
        <taxon>Branchiostomatidae</taxon>
        <taxon>Branchiostoma</taxon>
    </lineage>
</organism>
<dbReference type="PROSITE" id="PS50871">
    <property type="entry name" value="C1Q"/>
    <property type="match status" value="1"/>
</dbReference>
<reference evidence="7" key="1">
    <citation type="journal article" date="2020" name="Nat. Ecol. Evol.">
        <title>Deeply conserved synteny resolves early events in vertebrate evolution.</title>
        <authorList>
            <person name="Simakov O."/>
            <person name="Marletaz F."/>
            <person name="Yue J.X."/>
            <person name="O'Connell B."/>
            <person name="Jenkins J."/>
            <person name="Brandt A."/>
            <person name="Calef R."/>
            <person name="Tung C.H."/>
            <person name="Huang T.K."/>
            <person name="Schmutz J."/>
            <person name="Satoh N."/>
            <person name="Yu J.K."/>
            <person name="Putnam N.H."/>
            <person name="Green R.E."/>
            <person name="Rokhsar D.S."/>
        </authorList>
    </citation>
    <scope>NUCLEOTIDE SEQUENCE [LARGE SCALE GENOMIC DNA]</scope>
    <source>
        <strain evidence="7">S238N-H82</strain>
    </source>
</reference>
<keyword evidence="3" id="KW-0732">Signal</keyword>
<dbReference type="Proteomes" id="UP000001554">
    <property type="component" value="Chromosome 15"/>
</dbReference>
<dbReference type="PANTHER" id="PTHR15427:SF52">
    <property type="entry name" value="C1Q DOMAIN-CONTAINING PROTEIN"/>
    <property type="match status" value="1"/>
</dbReference>
<feature type="compositionally biased region" description="Low complexity" evidence="5">
    <location>
        <begin position="59"/>
        <end position="68"/>
    </location>
</feature>
<dbReference type="AlphaFoldDB" id="A0A9J7NCP8"/>
<feature type="compositionally biased region" description="Low complexity" evidence="5">
    <location>
        <begin position="77"/>
        <end position="89"/>
    </location>
</feature>
<keyword evidence="4" id="KW-0176">Collagen</keyword>
<feature type="domain" description="C1q" evidence="6">
    <location>
        <begin position="109"/>
        <end position="246"/>
    </location>
</feature>
<sequence length="246" mass="27191">MYMKVPSSLLYKMLQLISMLRLLVLVYCLCNLMTLGDSDTCGLCCDDVVSPPIAYALMQGPKGDPGPQGDKGEAGDTGDIGPPGDQGDTGPPGPPGVKGDKGEKGDPSPAPQKAVFSVARSNPLLGRNESHQRITFDKVFVNFAKDFSPDEGLFRCRVAGIYYFVYTVQSYFEKFMGVQLMRGEESQVTLYANAVPRRIMQSQSVVLELKRGDTVWLRLHRGERFAIYGNIDRQITFNGFLLYPEE</sequence>
<dbReference type="InterPro" id="IPR008983">
    <property type="entry name" value="Tumour_necrosis_fac-like_dom"/>
</dbReference>
<evidence type="ECO:0000256" key="4">
    <source>
        <dbReference type="ARBA" id="ARBA00023119"/>
    </source>
</evidence>
<dbReference type="OrthoDB" id="6138508at2759"/>